<evidence type="ECO:0000256" key="4">
    <source>
        <dbReference type="ARBA" id="ARBA00022771"/>
    </source>
</evidence>
<accession>G3B822</accession>
<comment type="subcellular location">
    <subcellularLocation>
        <location evidence="1">Nucleus</location>
    </subcellularLocation>
</comment>
<dbReference type="Pfam" id="PF00096">
    <property type="entry name" value="zf-C2H2"/>
    <property type="match status" value="2"/>
</dbReference>
<evidence type="ECO:0000256" key="3">
    <source>
        <dbReference type="ARBA" id="ARBA00022737"/>
    </source>
</evidence>
<dbReference type="GO" id="GO:0000981">
    <property type="term" value="F:DNA-binding transcription factor activity, RNA polymerase II-specific"/>
    <property type="evidence" value="ECO:0007669"/>
    <property type="project" value="InterPro"/>
</dbReference>
<dbReference type="InterPro" id="IPR036236">
    <property type="entry name" value="Znf_C2H2_sf"/>
</dbReference>
<gene>
    <name evidence="10" type="ORF">CANTEDRAFT_126106</name>
</gene>
<dbReference type="SMART" id="SM00355">
    <property type="entry name" value="ZnF_C2H2"/>
    <property type="match status" value="2"/>
</dbReference>
<proteinExistence type="predicted"/>
<reference evidence="10 11" key="1">
    <citation type="journal article" date="2011" name="Proc. Natl. Acad. Sci. U.S.A.">
        <title>Comparative genomics of xylose-fermenting fungi for enhanced biofuel production.</title>
        <authorList>
            <person name="Wohlbach D.J."/>
            <person name="Kuo A."/>
            <person name="Sato T.K."/>
            <person name="Potts K.M."/>
            <person name="Salamov A.A."/>
            <person name="LaButti K.M."/>
            <person name="Sun H."/>
            <person name="Clum A."/>
            <person name="Pangilinan J.L."/>
            <person name="Lindquist E.A."/>
            <person name="Lucas S."/>
            <person name="Lapidus A."/>
            <person name="Jin M."/>
            <person name="Gunawan C."/>
            <person name="Balan V."/>
            <person name="Dale B.E."/>
            <person name="Jeffries T.W."/>
            <person name="Zinkel R."/>
            <person name="Barry K.W."/>
            <person name="Grigoriev I.V."/>
            <person name="Gasch A.P."/>
        </authorList>
    </citation>
    <scope>NUCLEOTIDE SEQUENCE [LARGE SCALE GENOMIC DNA]</scope>
    <source>
        <strain evidence="11">ATCC 10573 / BCRC 21748 / CBS 615 / JCM 9827 / NBRC 10315 / NRRL Y-1498 / VKM Y-70</strain>
    </source>
</reference>
<keyword evidence="11" id="KW-1185">Reference proteome</keyword>
<dbReference type="Gene3D" id="3.30.160.60">
    <property type="entry name" value="Classic Zinc Finger"/>
    <property type="match status" value="2"/>
</dbReference>
<evidence type="ECO:0000259" key="9">
    <source>
        <dbReference type="PROSITE" id="PS50157"/>
    </source>
</evidence>
<dbReference type="EMBL" id="GL996527">
    <property type="protein sequence ID" value="EGV62334.1"/>
    <property type="molecule type" value="Genomic_DNA"/>
</dbReference>
<organism evidence="11">
    <name type="scientific">Candida tenuis (strain ATCC 10573 / BCRC 21748 / CBS 615 / JCM 9827 / NBRC 10315 / NRRL Y-1498 / VKM Y-70)</name>
    <name type="common">Yeast</name>
    <name type="synonym">Yamadazyma tenuis</name>
    <dbReference type="NCBI Taxonomy" id="590646"/>
    <lineage>
        <taxon>Eukaryota</taxon>
        <taxon>Fungi</taxon>
        <taxon>Dikarya</taxon>
        <taxon>Ascomycota</taxon>
        <taxon>Saccharomycotina</taxon>
        <taxon>Pichiomycetes</taxon>
        <taxon>Debaryomycetaceae</taxon>
        <taxon>Yamadazyma</taxon>
    </lineage>
</organism>
<dbReference type="AlphaFoldDB" id="G3B822"/>
<keyword evidence="2" id="KW-0479">Metal-binding</keyword>
<name>G3B822_CANTC</name>
<dbReference type="eggNOG" id="KOG1721">
    <property type="taxonomic scope" value="Eukaryota"/>
</dbReference>
<dbReference type="GO" id="GO:0000978">
    <property type="term" value="F:RNA polymerase II cis-regulatory region sequence-specific DNA binding"/>
    <property type="evidence" value="ECO:0007669"/>
    <property type="project" value="InterPro"/>
</dbReference>
<dbReference type="OrthoDB" id="4023202at2759"/>
<evidence type="ECO:0000313" key="11">
    <source>
        <dbReference type="Proteomes" id="UP000000707"/>
    </source>
</evidence>
<evidence type="ECO:0000256" key="1">
    <source>
        <dbReference type="ARBA" id="ARBA00004123"/>
    </source>
</evidence>
<sequence length="140" mass="15734">MQFFVKLSSPSMSNFGSKTPSGNARIFNCLKCNKAFTRDEHLTRHILSTHNKLKPFICGICSRPFSRRDLLLRHAKNLHQGSEKSINRLRKSKKRENSIGSTSSGSGDEEDEPSHHPTRSHATSPHDEASKKMSVSMLIT</sequence>
<dbReference type="HOGENOM" id="CLU_1834909_0_0_1"/>
<evidence type="ECO:0000256" key="6">
    <source>
        <dbReference type="ARBA" id="ARBA00023242"/>
    </source>
</evidence>
<feature type="domain" description="C2H2-type" evidence="9">
    <location>
        <begin position="56"/>
        <end position="84"/>
    </location>
</feature>
<dbReference type="Proteomes" id="UP000000707">
    <property type="component" value="Unassembled WGS sequence"/>
</dbReference>
<evidence type="ECO:0000256" key="8">
    <source>
        <dbReference type="SAM" id="MobiDB-lite"/>
    </source>
</evidence>
<dbReference type="SUPFAM" id="SSF57667">
    <property type="entry name" value="beta-beta-alpha zinc fingers"/>
    <property type="match status" value="1"/>
</dbReference>
<feature type="region of interest" description="Disordered" evidence="8">
    <location>
        <begin position="76"/>
        <end position="140"/>
    </location>
</feature>
<evidence type="ECO:0000256" key="7">
    <source>
        <dbReference type="PROSITE-ProRule" id="PRU00042"/>
    </source>
</evidence>
<dbReference type="InterPro" id="IPR051059">
    <property type="entry name" value="VerF-like"/>
</dbReference>
<dbReference type="PANTHER" id="PTHR40626">
    <property type="entry name" value="MIP31509P"/>
    <property type="match status" value="1"/>
</dbReference>
<feature type="domain" description="C2H2-type" evidence="9">
    <location>
        <begin position="27"/>
        <end position="55"/>
    </location>
</feature>
<protein>
    <recommendedName>
        <fullName evidence="9">C2H2-type domain-containing protein</fullName>
    </recommendedName>
</protein>
<evidence type="ECO:0000313" key="10">
    <source>
        <dbReference type="EMBL" id="EGV62334.1"/>
    </source>
</evidence>
<dbReference type="InterPro" id="IPR013087">
    <property type="entry name" value="Znf_C2H2_type"/>
</dbReference>
<evidence type="ECO:0000256" key="5">
    <source>
        <dbReference type="ARBA" id="ARBA00022833"/>
    </source>
</evidence>
<dbReference type="PROSITE" id="PS50157">
    <property type="entry name" value="ZINC_FINGER_C2H2_2"/>
    <property type="match status" value="2"/>
</dbReference>
<dbReference type="GO" id="GO:0008270">
    <property type="term" value="F:zinc ion binding"/>
    <property type="evidence" value="ECO:0007669"/>
    <property type="project" value="UniProtKB-KW"/>
</dbReference>
<keyword evidence="4 7" id="KW-0863">Zinc-finger</keyword>
<dbReference type="PROSITE" id="PS00028">
    <property type="entry name" value="ZINC_FINGER_C2H2_1"/>
    <property type="match status" value="2"/>
</dbReference>
<keyword evidence="3" id="KW-0677">Repeat</keyword>
<dbReference type="PANTHER" id="PTHR40626:SF28">
    <property type="entry name" value="REGULATORY PROTEIN ADR1"/>
    <property type="match status" value="1"/>
</dbReference>
<dbReference type="GO" id="GO:0000785">
    <property type="term" value="C:chromatin"/>
    <property type="evidence" value="ECO:0007669"/>
    <property type="project" value="TreeGrafter"/>
</dbReference>
<keyword evidence="5" id="KW-0862">Zinc</keyword>
<evidence type="ECO:0000256" key="2">
    <source>
        <dbReference type="ARBA" id="ARBA00022723"/>
    </source>
</evidence>
<dbReference type="GO" id="GO:0005634">
    <property type="term" value="C:nucleus"/>
    <property type="evidence" value="ECO:0007669"/>
    <property type="project" value="UniProtKB-SubCell"/>
</dbReference>
<keyword evidence="6" id="KW-0539">Nucleus</keyword>